<comment type="caution">
    <text evidence="11">The sequence shown here is derived from an EMBL/GenBank/DDBJ whole genome shotgun (WGS) entry which is preliminary data.</text>
</comment>
<feature type="domain" description="YrdC-like" evidence="10">
    <location>
        <begin position="1"/>
        <end position="175"/>
    </location>
</feature>
<evidence type="ECO:0000256" key="4">
    <source>
        <dbReference type="ARBA" id="ARBA00022694"/>
    </source>
</evidence>
<reference evidence="11" key="1">
    <citation type="submission" date="2023-06" db="EMBL/GenBank/DDBJ databases">
        <title>Uncultivated large filamentous bacteria from sulfidic sediments reveal new species and different genomic features in energy metabolism and defense.</title>
        <authorList>
            <person name="Fonseca A."/>
        </authorList>
    </citation>
    <scope>NUCLEOTIDE SEQUENCE</scope>
    <source>
        <strain evidence="11">HSG4</strain>
    </source>
</reference>
<evidence type="ECO:0000256" key="2">
    <source>
        <dbReference type="ARBA" id="ARBA00022490"/>
    </source>
</evidence>
<dbReference type="PROSITE" id="PS51163">
    <property type="entry name" value="YRDC"/>
    <property type="match status" value="1"/>
</dbReference>
<evidence type="ECO:0000256" key="1">
    <source>
        <dbReference type="ARBA" id="ARBA00004496"/>
    </source>
</evidence>
<dbReference type="InterPro" id="IPR006070">
    <property type="entry name" value="Sua5-like_dom"/>
</dbReference>
<organism evidence="11 12">
    <name type="scientific">Candidatus Marithioploca araucensis</name>
    <dbReference type="NCBI Taxonomy" id="70273"/>
    <lineage>
        <taxon>Bacteria</taxon>
        <taxon>Pseudomonadati</taxon>
        <taxon>Pseudomonadota</taxon>
        <taxon>Gammaproteobacteria</taxon>
        <taxon>Thiotrichales</taxon>
        <taxon>Thiotrichaceae</taxon>
        <taxon>Candidatus Marithioploca</taxon>
    </lineage>
</organism>
<accession>A0ABT7VV79</accession>
<dbReference type="EMBL" id="JAUCGM010000669">
    <property type="protein sequence ID" value="MDM8563484.1"/>
    <property type="molecule type" value="Genomic_DNA"/>
</dbReference>
<dbReference type="Gene3D" id="3.90.870.10">
    <property type="entry name" value="DHBP synthase"/>
    <property type="match status" value="1"/>
</dbReference>
<evidence type="ECO:0000256" key="3">
    <source>
        <dbReference type="ARBA" id="ARBA00022679"/>
    </source>
</evidence>
<keyword evidence="4 9" id="KW-0819">tRNA processing</keyword>
<proteinExistence type="inferred from homology"/>
<keyword evidence="2 9" id="KW-0963">Cytoplasm</keyword>
<comment type="catalytic activity">
    <reaction evidence="8 9">
        <text>L-threonine + hydrogencarbonate + ATP = L-threonylcarbamoyladenylate + diphosphate + H2O</text>
        <dbReference type="Rhea" id="RHEA:36407"/>
        <dbReference type="ChEBI" id="CHEBI:15377"/>
        <dbReference type="ChEBI" id="CHEBI:17544"/>
        <dbReference type="ChEBI" id="CHEBI:30616"/>
        <dbReference type="ChEBI" id="CHEBI:33019"/>
        <dbReference type="ChEBI" id="CHEBI:57926"/>
        <dbReference type="ChEBI" id="CHEBI:73682"/>
        <dbReference type="EC" id="2.7.7.87"/>
    </reaction>
</comment>
<dbReference type="SUPFAM" id="SSF55821">
    <property type="entry name" value="YrdC/RibB"/>
    <property type="match status" value="1"/>
</dbReference>
<evidence type="ECO:0000259" key="10">
    <source>
        <dbReference type="PROSITE" id="PS51163"/>
    </source>
</evidence>
<keyword evidence="5 9" id="KW-0548">Nucleotidyltransferase</keyword>
<dbReference type="InterPro" id="IPR017945">
    <property type="entry name" value="DHBP_synth_RibB-like_a/b_dom"/>
</dbReference>
<keyword evidence="6 9" id="KW-0547">Nucleotide-binding</keyword>
<protein>
    <recommendedName>
        <fullName evidence="9">Threonylcarbamoyl-AMP synthase</fullName>
        <shortName evidence="9">TC-AMP synthase</shortName>
        <ecNumber evidence="9">2.7.7.87</ecNumber>
    </recommendedName>
    <alternativeName>
        <fullName evidence="9">L-threonylcarbamoyladenylate synthase</fullName>
    </alternativeName>
    <alternativeName>
        <fullName evidence="9">t(6)A37 threonylcarbamoyladenosine biosynthesis protein TsaC</fullName>
    </alternativeName>
    <alternativeName>
        <fullName evidence="9">tRNA threonylcarbamoyladenosine biosynthesis protein TsaC</fullName>
    </alternativeName>
</protein>
<evidence type="ECO:0000256" key="5">
    <source>
        <dbReference type="ARBA" id="ARBA00022695"/>
    </source>
</evidence>
<gene>
    <name evidence="9" type="primary">tsaC</name>
    <name evidence="11" type="ORF">QUF54_09040</name>
</gene>
<dbReference type="InterPro" id="IPR023535">
    <property type="entry name" value="TC-AMP_synthase"/>
</dbReference>
<keyword evidence="12" id="KW-1185">Reference proteome</keyword>
<dbReference type="PANTHER" id="PTHR17490">
    <property type="entry name" value="SUA5"/>
    <property type="match status" value="1"/>
</dbReference>
<comment type="function">
    <text evidence="9">Required for the formation of a threonylcarbamoyl group on adenosine at position 37 (t(6)A37) in tRNAs that read codons beginning with adenine. Catalyzes the conversion of L-threonine, HCO(3)(-)/CO(2) and ATP to give threonylcarbamoyl-AMP (TC-AMP) as the acyladenylate intermediate, with the release of diphosphate.</text>
</comment>
<dbReference type="Proteomes" id="UP001171945">
    <property type="component" value="Unassembled WGS sequence"/>
</dbReference>
<dbReference type="HAMAP" id="MF_01852">
    <property type="entry name" value="TsaC"/>
    <property type="match status" value="1"/>
</dbReference>
<dbReference type="Pfam" id="PF01300">
    <property type="entry name" value="Sua5_yciO_yrdC"/>
    <property type="match status" value="1"/>
</dbReference>
<evidence type="ECO:0000256" key="6">
    <source>
        <dbReference type="ARBA" id="ARBA00022741"/>
    </source>
</evidence>
<evidence type="ECO:0000256" key="8">
    <source>
        <dbReference type="ARBA" id="ARBA00048366"/>
    </source>
</evidence>
<dbReference type="EC" id="2.7.7.87" evidence="9"/>
<evidence type="ECO:0000313" key="12">
    <source>
        <dbReference type="Proteomes" id="UP001171945"/>
    </source>
</evidence>
<evidence type="ECO:0000256" key="9">
    <source>
        <dbReference type="HAMAP-Rule" id="MF_01852"/>
    </source>
</evidence>
<dbReference type="PANTHER" id="PTHR17490:SF18">
    <property type="entry name" value="THREONYLCARBAMOYL-AMP SYNTHASE"/>
    <property type="match status" value="1"/>
</dbReference>
<sequence>MRVLTAGGIIAYPTEAVYGLGCDPFNEKAVAHLLALKQRPWQKGLILIAANYAQLTPFLEPLTPLLEKRVFATWPGAVTWLLPAKSDVPHWLRGKSSKLAVRVTAHPQAAMLCSYWGGALVSTSANISGHAAAKTAFRVRRAFCGTLDYILPGYVGERQRPSEIRDALTNTVLRF</sequence>
<name>A0ABT7VV79_9GAMM</name>
<comment type="similarity">
    <text evidence="9">Belongs to the SUA5 family. TsaC subfamily.</text>
</comment>
<comment type="subcellular location">
    <subcellularLocation>
        <location evidence="1 9">Cytoplasm</location>
    </subcellularLocation>
</comment>
<evidence type="ECO:0000256" key="7">
    <source>
        <dbReference type="ARBA" id="ARBA00022840"/>
    </source>
</evidence>
<keyword evidence="7 9" id="KW-0067">ATP-binding</keyword>
<keyword evidence="3 9" id="KW-0808">Transferase</keyword>
<dbReference type="InterPro" id="IPR050156">
    <property type="entry name" value="TC-AMP_synthase_SUA5"/>
</dbReference>
<evidence type="ECO:0000313" key="11">
    <source>
        <dbReference type="EMBL" id="MDM8563484.1"/>
    </source>
</evidence>